<protein>
    <submittedName>
        <fullName evidence="1">Uncharacterized protein</fullName>
    </submittedName>
</protein>
<sequence>MAHTSQAVLALGVHARSADRLNIHVPPSSNRVMRHIAPDT</sequence>
<gene>
    <name evidence="1" type="ORF">CBM2613_B130012</name>
</gene>
<organism evidence="1 2">
    <name type="scientific">Cupriavidus taiwanensis</name>
    <dbReference type="NCBI Taxonomy" id="164546"/>
    <lineage>
        <taxon>Bacteria</taxon>
        <taxon>Pseudomonadati</taxon>
        <taxon>Pseudomonadota</taxon>
        <taxon>Betaproteobacteria</taxon>
        <taxon>Burkholderiales</taxon>
        <taxon>Burkholderiaceae</taxon>
        <taxon>Cupriavidus</taxon>
    </lineage>
</organism>
<evidence type="ECO:0000313" key="2">
    <source>
        <dbReference type="Proteomes" id="UP000256952"/>
    </source>
</evidence>
<dbReference type="AlphaFoldDB" id="A0A976B0L1"/>
<dbReference type="Proteomes" id="UP000256952">
    <property type="component" value="Chromosome CBM2613_b"/>
</dbReference>
<reference evidence="1 2" key="1">
    <citation type="submission" date="2018-01" db="EMBL/GenBank/DDBJ databases">
        <authorList>
            <person name="Clerissi C."/>
        </authorList>
    </citation>
    <scope>NUCLEOTIDE SEQUENCE [LARGE SCALE GENOMIC DNA]</scope>
    <source>
        <strain evidence="1">Cupriavidus taiwanensis STM 8556</strain>
    </source>
</reference>
<name>A0A976B0L1_9BURK</name>
<evidence type="ECO:0000313" key="1">
    <source>
        <dbReference type="EMBL" id="SOZ69117.1"/>
    </source>
</evidence>
<dbReference type="EMBL" id="OFTH01000038">
    <property type="protein sequence ID" value="SOZ69117.1"/>
    <property type="molecule type" value="Genomic_DNA"/>
</dbReference>
<comment type="caution">
    <text evidence="1">The sequence shown here is derived from an EMBL/GenBank/DDBJ whole genome shotgun (WGS) entry which is preliminary data.</text>
</comment>
<accession>A0A976B0L1</accession>
<proteinExistence type="predicted"/>